<dbReference type="VEuPathDB" id="FungiDB:BD410DRAFT_843263"/>
<reference evidence="1 2" key="1">
    <citation type="submission" date="2018-06" db="EMBL/GenBank/DDBJ databases">
        <title>A transcriptomic atlas of mushroom development highlights an independent origin of complex multicellularity.</title>
        <authorList>
            <consortium name="DOE Joint Genome Institute"/>
            <person name="Krizsan K."/>
            <person name="Almasi E."/>
            <person name="Merenyi Z."/>
            <person name="Sahu N."/>
            <person name="Viragh M."/>
            <person name="Koszo T."/>
            <person name="Mondo S."/>
            <person name="Kiss B."/>
            <person name="Balint B."/>
            <person name="Kues U."/>
            <person name="Barry K."/>
            <person name="Hegedus J.C."/>
            <person name="Henrissat B."/>
            <person name="Johnson J."/>
            <person name="Lipzen A."/>
            <person name="Ohm R."/>
            <person name="Nagy I."/>
            <person name="Pangilinan J."/>
            <person name="Yan J."/>
            <person name="Xiong Y."/>
            <person name="Grigoriev I.V."/>
            <person name="Hibbett D.S."/>
            <person name="Nagy L.G."/>
        </authorList>
    </citation>
    <scope>NUCLEOTIDE SEQUENCE [LARGE SCALE GENOMIC DNA]</scope>
    <source>
        <strain evidence="1 2">SZMC22713</strain>
    </source>
</reference>
<evidence type="ECO:0000313" key="1">
    <source>
        <dbReference type="EMBL" id="TDL17814.1"/>
    </source>
</evidence>
<evidence type="ECO:0000313" key="2">
    <source>
        <dbReference type="Proteomes" id="UP000294933"/>
    </source>
</evidence>
<proteinExistence type="predicted"/>
<organism evidence="1 2">
    <name type="scientific">Rickenella mellea</name>
    <dbReference type="NCBI Taxonomy" id="50990"/>
    <lineage>
        <taxon>Eukaryota</taxon>
        <taxon>Fungi</taxon>
        <taxon>Dikarya</taxon>
        <taxon>Basidiomycota</taxon>
        <taxon>Agaricomycotina</taxon>
        <taxon>Agaricomycetes</taxon>
        <taxon>Hymenochaetales</taxon>
        <taxon>Rickenellaceae</taxon>
        <taxon>Rickenella</taxon>
    </lineage>
</organism>
<name>A0A4Y7PR08_9AGAM</name>
<dbReference type="Proteomes" id="UP000294933">
    <property type="component" value="Unassembled WGS sequence"/>
</dbReference>
<gene>
    <name evidence="1" type="ORF">BD410DRAFT_843263</name>
</gene>
<sequence>MALFGQGSTEIPLFSRFMMLDDFVERVHVVGGEGYQFPPSGDTVEIPLDAYTKILNDLVLSVQHRNMDAMGQHQEREFSLDAAAHAIQNIILCRLNNSDPCDKVNPFVIDARHLTVLRGVRAQPAGTRSSGWLWAWSKVIVQTAEELGYSFQLEDSYNIDIHAELLCYDVGTEPLLPEDTAQRHVNSPR</sequence>
<protein>
    <submittedName>
        <fullName evidence="1">Uncharacterized protein</fullName>
    </submittedName>
</protein>
<dbReference type="AlphaFoldDB" id="A0A4Y7PR08"/>
<accession>A0A4Y7PR08</accession>
<keyword evidence="2" id="KW-1185">Reference proteome</keyword>
<dbReference type="EMBL" id="ML170215">
    <property type="protein sequence ID" value="TDL17814.1"/>
    <property type="molecule type" value="Genomic_DNA"/>
</dbReference>